<dbReference type="GO" id="GO:0016020">
    <property type="term" value="C:membrane"/>
    <property type="evidence" value="ECO:0007669"/>
    <property type="project" value="TreeGrafter"/>
</dbReference>
<dbReference type="GO" id="GO:0006629">
    <property type="term" value="P:lipid metabolic process"/>
    <property type="evidence" value="ECO:0007669"/>
    <property type="project" value="InterPro"/>
</dbReference>
<feature type="domain" description="Fatty acid desaturase" evidence="2">
    <location>
        <begin position="42"/>
        <end position="289"/>
    </location>
</feature>
<organism evidence="3 4">
    <name type="scientific">Dokdonella fugitiva</name>
    <dbReference type="NCBI Taxonomy" id="328517"/>
    <lineage>
        <taxon>Bacteria</taxon>
        <taxon>Pseudomonadati</taxon>
        <taxon>Pseudomonadota</taxon>
        <taxon>Gammaproteobacteria</taxon>
        <taxon>Lysobacterales</taxon>
        <taxon>Rhodanobacteraceae</taxon>
        <taxon>Dokdonella</taxon>
    </lineage>
</organism>
<feature type="transmembrane region" description="Helical" evidence="1">
    <location>
        <begin position="170"/>
        <end position="191"/>
    </location>
</feature>
<reference evidence="3 4" key="1">
    <citation type="submission" date="2020-07" db="EMBL/GenBank/DDBJ databases">
        <title>Genomic Encyclopedia of Type Strains, Phase IV (KMG-V): Genome sequencing to study the core and pangenomes of soil and plant-associated prokaryotes.</title>
        <authorList>
            <person name="Whitman W."/>
        </authorList>
    </citation>
    <scope>NUCLEOTIDE SEQUENCE [LARGE SCALE GENOMIC DNA]</scope>
    <source>
        <strain evidence="3 4">RH2WT43</strain>
    </source>
</reference>
<dbReference type="PANTHER" id="PTHR19353">
    <property type="entry name" value="FATTY ACID DESATURASE 2"/>
    <property type="match status" value="1"/>
</dbReference>
<dbReference type="InterPro" id="IPR005804">
    <property type="entry name" value="FA_desaturase_dom"/>
</dbReference>
<keyword evidence="3" id="KW-0560">Oxidoreductase</keyword>
<keyword evidence="4" id="KW-1185">Reference proteome</keyword>
<feature type="transmembrane region" description="Helical" evidence="1">
    <location>
        <begin position="43"/>
        <end position="61"/>
    </location>
</feature>
<evidence type="ECO:0000313" key="3">
    <source>
        <dbReference type="EMBL" id="MBA8886856.1"/>
    </source>
</evidence>
<comment type="caution">
    <text evidence="3">The sequence shown here is derived from an EMBL/GenBank/DDBJ whole genome shotgun (WGS) entry which is preliminary data.</text>
</comment>
<feature type="transmembrane region" description="Helical" evidence="1">
    <location>
        <begin position="198"/>
        <end position="219"/>
    </location>
</feature>
<dbReference type="Proteomes" id="UP000550401">
    <property type="component" value="Unassembled WGS sequence"/>
</dbReference>
<sequence>MRKLEAFRTPSNARATYELALTALLFASSWIATYWGWSSGRWWLYALALAPTAGFLVRLFLLQHDCGHGSFFASRKANDAVGRSLGVLTLTPYAHWRRAHAIHHATQGHLGKRGTGDVDTITVAEYRARGPWARLRYRLYRHPLVMFGIGPVFVFLVQNRIPAGFMRDGAGPWISTMGTNVVAGVLIALAMSTLGVGAFLAVQLPVLVLAATIGVWLFFVQHQFEHTYWEDAPRWNARDAALAGSSHYDLPRVLRWLTANIGMHHLHHLSSRVPFYRFRDAADALPELADVNRIGVLEGFRCVRLALWDEERRRLVSFRDIREPRMGAASVESNRRSS</sequence>
<dbReference type="GO" id="GO:0016717">
    <property type="term" value="F:oxidoreductase activity, acting on paired donors, with oxidation of a pair of donors resulting in the reduction of molecular oxygen to two molecules of water"/>
    <property type="evidence" value="ECO:0007669"/>
    <property type="project" value="TreeGrafter"/>
</dbReference>
<dbReference type="CDD" id="cd03507">
    <property type="entry name" value="Delta12-FADS-like"/>
    <property type="match status" value="1"/>
</dbReference>
<feature type="transmembrane region" description="Helical" evidence="1">
    <location>
        <begin position="20"/>
        <end position="37"/>
    </location>
</feature>
<dbReference type="PANTHER" id="PTHR19353:SF73">
    <property type="entry name" value="FATTY ACID DESATURASE"/>
    <property type="match status" value="1"/>
</dbReference>
<evidence type="ECO:0000256" key="1">
    <source>
        <dbReference type="SAM" id="Phobius"/>
    </source>
</evidence>
<dbReference type="EMBL" id="JACGXL010000001">
    <property type="protein sequence ID" value="MBA8886856.1"/>
    <property type="molecule type" value="Genomic_DNA"/>
</dbReference>
<keyword evidence="1" id="KW-0812">Transmembrane</keyword>
<name>A0A839EWU9_9GAMM</name>
<dbReference type="Pfam" id="PF00487">
    <property type="entry name" value="FA_desaturase"/>
    <property type="match status" value="1"/>
</dbReference>
<dbReference type="EC" id="1.14.19.-" evidence="3"/>
<evidence type="ECO:0000313" key="4">
    <source>
        <dbReference type="Proteomes" id="UP000550401"/>
    </source>
</evidence>
<protein>
    <submittedName>
        <fullName evidence="3">Omega-6 fatty acid desaturase (Delta-12 desaturase)</fullName>
        <ecNumber evidence="3">1.14.19.-</ecNumber>
    </submittedName>
</protein>
<proteinExistence type="predicted"/>
<accession>A0A839EWU9</accession>
<keyword evidence="1" id="KW-0472">Membrane</keyword>
<feature type="transmembrane region" description="Helical" evidence="1">
    <location>
        <begin position="139"/>
        <end position="158"/>
    </location>
</feature>
<dbReference type="InterPro" id="IPR012171">
    <property type="entry name" value="Fatty_acid_desaturase"/>
</dbReference>
<dbReference type="AlphaFoldDB" id="A0A839EWU9"/>
<dbReference type="RefSeq" id="WP_220484306.1">
    <property type="nucleotide sequence ID" value="NZ_JACGXL010000001.1"/>
</dbReference>
<keyword evidence="1" id="KW-1133">Transmembrane helix</keyword>
<gene>
    <name evidence="3" type="ORF">FHW12_001047</name>
</gene>
<evidence type="ECO:0000259" key="2">
    <source>
        <dbReference type="Pfam" id="PF00487"/>
    </source>
</evidence>